<dbReference type="AlphaFoldDB" id="A0A014N702"/>
<accession>A0A014N702</accession>
<gene>
    <name evidence="1" type="ORF">X797_011387</name>
</gene>
<dbReference type="HOGENOM" id="CLU_000692_0_1_1"/>
<proteinExistence type="predicted"/>
<comment type="caution">
    <text evidence="1">The sequence shown here is derived from an EMBL/GenBank/DDBJ whole genome shotgun (WGS) entry which is preliminary data.</text>
</comment>
<dbReference type="EMBL" id="JELW01000075">
    <property type="protein sequence ID" value="EXU95550.1"/>
    <property type="molecule type" value="Genomic_DNA"/>
</dbReference>
<dbReference type="OrthoDB" id="5096121at2759"/>
<reference evidence="1 2" key="1">
    <citation type="submission" date="2014-02" db="EMBL/GenBank/DDBJ databases">
        <title>The genome sequence of the entomopathogenic fungus Metarhizium robertsii ARSEF 2575.</title>
        <authorList>
            <person name="Giuliano Garisto Donzelli B."/>
            <person name="Roe B.A."/>
            <person name="Macmil S.L."/>
            <person name="Krasnoff S.B."/>
            <person name="Gibson D.M."/>
        </authorList>
    </citation>
    <scope>NUCLEOTIDE SEQUENCE [LARGE SCALE GENOMIC DNA]</scope>
    <source>
        <strain evidence="1 2">ARSEF 2575</strain>
    </source>
</reference>
<dbReference type="Proteomes" id="UP000030151">
    <property type="component" value="Unassembled WGS sequence"/>
</dbReference>
<organism evidence="1 2">
    <name type="scientific">Metarhizium robertsii</name>
    <dbReference type="NCBI Taxonomy" id="568076"/>
    <lineage>
        <taxon>Eukaryota</taxon>
        <taxon>Fungi</taxon>
        <taxon>Dikarya</taxon>
        <taxon>Ascomycota</taxon>
        <taxon>Pezizomycotina</taxon>
        <taxon>Sordariomycetes</taxon>
        <taxon>Hypocreomycetidae</taxon>
        <taxon>Hypocreales</taxon>
        <taxon>Clavicipitaceae</taxon>
        <taxon>Metarhizium</taxon>
    </lineage>
</organism>
<evidence type="ECO:0000313" key="2">
    <source>
        <dbReference type="Proteomes" id="UP000030151"/>
    </source>
</evidence>
<sequence length="1146" mass="129286">MEGSESPVSADQSGISALDTVAQMSSLHPELHALAEQAKFSGGETHPASPFCSTVSPESFGTPFPQLSSPILQDSDDCNALSAEVWRNPDQAAGIPVALPQHDSDNLDSHLGCFVQALEAQQADRSSESIELCSQTFFNPICSCGSQVDESEHTHSLREAVEHLQSSLPPLSKVFGESGSYIPRHSFQQWQRFLSEQPGTPLSFRKSEGPLPQRQISISRQWDIDSVWLGAKGLQAIRPPNDFRLSFLPSPVLNLSTEQVIQPHGLNLAKTRHILLGTFSTHCVRFSAFVFSPNAARCSSSKSIKNALSLERQKDLYDHIIIPAANEAIQDPSLQEIPRTYEIAYAKSRSYQEKPGNARRCGEDVSRSYHLQYVVPARYLLAFWQSIARKAGLFRLQTQQGSTVAYFKDPQLLFQSHYLKNTFGRATLEDSLNAFQEIVLHPSPHGCPGSEPYTLLWKSQCHRHLHQQLCRVTPDAALDATYFRGFLLRDVGDYQSKASTRRVSNPGRAHQAPPGIIRAKAYSCNKELVSVMFSNYNLFGSGTVSLLALNETMIEGLSSTSQEGLLAPMTQPSRDSLFSAWEANKRHVLAISEPRDLVSYGVRKEMTFRFGSILMMWNRGYFDPSRSPHASRFIVPLDHLFHEAALHTGSSPQSTLAFYTAQLLCRLLKDSLNSEQQFNYDNWIWLSKWRVQNREARHRGSLLERQGLGLDATVGNFGMLWIPRHCMDWRDGHIALGSLVQLYIPRTPGLARIINQTSVQSFTTSMVSVELCARHWLQEARHEFGRGRRCRAEELVENVIWLSVEEVARSYQLHLLSKLRVYWNRVFSYDVLKVTPPLRHLEQARDELAVTTGQIVTAQTVLGIYDEAWAVYWRVHPDGKSEQMPREIPCWMGTRKHVPPKDGWSDFIFRHPFDRPSPPTWNGHEFLGLYRKFKEIWEPIREYAGPFDHRFCRMIGRYILVSFNSDQGKEMDVVKSHIPPGPLGEMSPKARNQTCRRAMQSLVDVTGPQWLLGGGLVYILPWNFQSTEMRDDGHDGPFRVPVSAAASKFACKPRRPTVLLPSRHNAMALLDAIQSLHGLSYKTLRLARDVRKLLSNDGQQYDIRSHFAARQKALGAATQPGSLLRQFLSQSEPPQKEVNEQDDAGN</sequence>
<protein>
    <submittedName>
        <fullName evidence="1">Uncharacterized protein</fullName>
    </submittedName>
</protein>
<evidence type="ECO:0000313" key="1">
    <source>
        <dbReference type="EMBL" id="EXU95550.1"/>
    </source>
</evidence>
<name>A0A014N702_9HYPO</name>